<dbReference type="InterPro" id="IPR012677">
    <property type="entry name" value="Nucleotide-bd_a/b_plait_sf"/>
</dbReference>
<dbReference type="SUPFAM" id="SSF54928">
    <property type="entry name" value="RNA-binding domain, RBD"/>
    <property type="match status" value="1"/>
</dbReference>
<dbReference type="AlphaFoldDB" id="A0A0D3C345"/>
<dbReference type="GO" id="GO:0003676">
    <property type="term" value="F:nucleic acid binding"/>
    <property type="evidence" value="ECO:0007669"/>
    <property type="project" value="InterPro"/>
</dbReference>
<organism evidence="2 3">
    <name type="scientific">Brassica oleracea var. oleracea</name>
    <dbReference type="NCBI Taxonomy" id="109376"/>
    <lineage>
        <taxon>Eukaryota</taxon>
        <taxon>Viridiplantae</taxon>
        <taxon>Streptophyta</taxon>
        <taxon>Embryophyta</taxon>
        <taxon>Tracheophyta</taxon>
        <taxon>Spermatophyta</taxon>
        <taxon>Magnoliopsida</taxon>
        <taxon>eudicotyledons</taxon>
        <taxon>Gunneridae</taxon>
        <taxon>Pentapetalae</taxon>
        <taxon>rosids</taxon>
        <taxon>malvids</taxon>
        <taxon>Brassicales</taxon>
        <taxon>Brassicaceae</taxon>
        <taxon>Brassiceae</taxon>
        <taxon>Brassica</taxon>
    </lineage>
</organism>
<keyword evidence="3" id="KW-1185">Reference proteome</keyword>
<name>A0A0D3C345_BRAOL</name>
<evidence type="ECO:0000313" key="2">
    <source>
        <dbReference type="EnsemblPlants" id="Bo4g173190.1"/>
    </source>
</evidence>
<evidence type="ECO:0000313" key="3">
    <source>
        <dbReference type="Proteomes" id="UP000032141"/>
    </source>
</evidence>
<reference evidence="2 3" key="1">
    <citation type="journal article" date="2014" name="Genome Biol.">
        <title>Transcriptome and methylome profiling reveals relics of genome dominance in the mesopolyploid Brassica oleracea.</title>
        <authorList>
            <person name="Parkin I.A."/>
            <person name="Koh C."/>
            <person name="Tang H."/>
            <person name="Robinson S.J."/>
            <person name="Kagale S."/>
            <person name="Clarke W.E."/>
            <person name="Town C.D."/>
            <person name="Nixon J."/>
            <person name="Krishnakumar V."/>
            <person name="Bidwell S.L."/>
            <person name="Denoeud F."/>
            <person name="Belcram H."/>
            <person name="Links M.G."/>
            <person name="Just J."/>
            <person name="Clarke C."/>
            <person name="Bender T."/>
            <person name="Huebert T."/>
            <person name="Mason A.S."/>
            <person name="Pires J.C."/>
            <person name="Barker G."/>
            <person name="Moore J."/>
            <person name="Walley P.G."/>
            <person name="Manoli S."/>
            <person name="Batley J."/>
            <person name="Edwards D."/>
            <person name="Nelson M.N."/>
            <person name="Wang X."/>
            <person name="Paterson A.H."/>
            <person name="King G."/>
            <person name="Bancroft I."/>
            <person name="Chalhoub B."/>
            <person name="Sharpe A.G."/>
        </authorList>
    </citation>
    <scope>NUCLEOTIDE SEQUENCE</scope>
    <source>
        <strain evidence="2 3">cv. TO1000</strain>
    </source>
</reference>
<accession>A0A0D3C345</accession>
<dbReference type="InterPro" id="IPR036397">
    <property type="entry name" value="RNaseH_sf"/>
</dbReference>
<sequence>MIIAIAESLALREAIITCQNLQIKTVLFESDASQLVKSIHDGHCPTELYGVISDILFYASAFEFVNFSWIPRERNVIADSRAFVNYHGHLAKERALQLNGSDIGDWNALVKLAPEEEEEEYKAAVAYKKSLCADLANDKRFLFGIAVLGYDTSLPEDQVKSILTEHFSSCGVITHVYVCTPDECTNIYFSKKEDEASAMDLNGSKVGGFKITTMLLATAISNPRLAPGDEPTVGYSIPAPFLEFAREINKKRDDYMTEWRVKARRERVIKARREQAFKPS</sequence>
<protein>
    <recommendedName>
        <fullName evidence="1">RNase H type-1 domain-containing protein</fullName>
    </recommendedName>
</protein>
<dbReference type="Gene3D" id="3.30.420.10">
    <property type="entry name" value="Ribonuclease H-like superfamily/Ribonuclease H"/>
    <property type="match status" value="1"/>
</dbReference>
<dbReference type="CDD" id="cd06222">
    <property type="entry name" value="RNase_H_like"/>
    <property type="match status" value="1"/>
</dbReference>
<dbReference type="InterPro" id="IPR002156">
    <property type="entry name" value="RNaseH_domain"/>
</dbReference>
<dbReference type="InterPro" id="IPR035979">
    <property type="entry name" value="RBD_domain_sf"/>
</dbReference>
<proteinExistence type="predicted"/>
<dbReference type="Proteomes" id="UP000032141">
    <property type="component" value="Chromosome C4"/>
</dbReference>
<evidence type="ECO:0000259" key="1">
    <source>
        <dbReference type="Pfam" id="PF13456"/>
    </source>
</evidence>
<feature type="domain" description="RNase H type-1" evidence="1">
    <location>
        <begin position="4"/>
        <end position="81"/>
    </location>
</feature>
<dbReference type="InterPro" id="IPR044730">
    <property type="entry name" value="RNase_H-like_dom_plant"/>
</dbReference>
<dbReference type="PANTHER" id="PTHR47074">
    <property type="entry name" value="BNAC02G40300D PROTEIN"/>
    <property type="match status" value="1"/>
</dbReference>
<dbReference type="HOGENOM" id="CLU_995153_0_0_1"/>
<reference evidence="2" key="2">
    <citation type="submission" date="2015-03" db="UniProtKB">
        <authorList>
            <consortium name="EnsemblPlants"/>
        </authorList>
    </citation>
    <scope>IDENTIFICATION</scope>
</reference>
<dbReference type="Gramene" id="Bo4g173190.1">
    <property type="protein sequence ID" value="Bo4g173190.1"/>
    <property type="gene ID" value="Bo4g173190"/>
</dbReference>
<dbReference type="Gene3D" id="3.30.70.330">
    <property type="match status" value="1"/>
</dbReference>
<dbReference type="STRING" id="109376.A0A0D3C345"/>
<dbReference type="InterPro" id="IPR052929">
    <property type="entry name" value="RNase_H-like_EbsB-rel"/>
</dbReference>
<dbReference type="Pfam" id="PF13456">
    <property type="entry name" value="RVT_3"/>
    <property type="match status" value="1"/>
</dbReference>
<dbReference type="OMA" id="KSIHDGH"/>
<dbReference type="EnsemblPlants" id="Bo4g173190.1">
    <property type="protein sequence ID" value="Bo4g173190.1"/>
    <property type="gene ID" value="Bo4g173190"/>
</dbReference>
<dbReference type="PANTHER" id="PTHR47074:SF11">
    <property type="entry name" value="REVERSE TRANSCRIPTASE-LIKE PROTEIN"/>
    <property type="match status" value="1"/>
</dbReference>
<dbReference type="GO" id="GO:0004523">
    <property type="term" value="F:RNA-DNA hybrid ribonuclease activity"/>
    <property type="evidence" value="ECO:0007669"/>
    <property type="project" value="InterPro"/>
</dbReference>